<gene>
    <name evidence="1" type="ORF">TNCV_1013541</name>
</gene>
<keyword evidence="2" id="KW-1185">Reference proteome</keyword>
<protein>
    <submittedName>
        <fullName evidence="1">Uncharacterized protein</fullName>
    </submittedName>
</protein>
<accession>A0A8X6VXI2</accession>
<evidence type="ECO:0000313" key="1">
    <source>
        <dbReference type="EMBL" id="GFY24305.1"/>
    </source>
</evidence>
<proteinExistence type="predicted"/>
<name>A0A8X6VXI2_TRICX</name>
<sequence>MNLCGTRTPPPSCFSIEVKVFWRGDQYFVPKAEVLELSIAVILSMYQPDIAAPAPPIFLAPFPPSDLTIPQYNPKAASPTSTDFF</sequence>
<evidence type="ECO:0000313" key="2">
    <source>
        <dbReference type="Proteomes" id="UP000887159"/>
    </source>
</evidence>
<dbReference type="Proteomes" id="UP000887159">
    <property type="component" value="Unassembled WGS sequence"/>
</dbReference>
<dbReference type="AlphaFoldDB" id="A0A8X6VXI2"/>
<organism evidence="1 2">
    <name type="scientific">Trichonephila clavipes</name>
    <name type="common">Golden silk orbweaver</name>
    <name type="synonym">Nephila clavipes</name>
    <dbReference type="NCBI Taxonomy" id="2585209"/>
    <lineage>
        <taxon>Eukaryota</taxon>
        <taxon>Metazoa</taxon>
        <taxon>Ecdysozoa</taxon>
        <taxon>Arthropoda</taxon>
        <taxon>Chelicerata</taxon>
        <taxon>Arachnida</taxon>
        <taxon>Araneae</taxon>
        <taxon>Araneomorphae</taxon>
        <taxon>Entelegynae</taxon>
        <taxon>Araneoidea</taxon>
        <taxon>Nephilidae</taxon>
        <taxon>Trichonephila</taxon>
    </lineage>
</organism>
<comment type="caution">
    <text evidence="1">The sequence shown here is derived from an EMBL/GenBank/DDBJ whole genome shotgun (WGS) entry which is preliminary data.</text>
</comment>
<dbReference type="EMBL" id="BMAU01021369">
    <property type="protein sequence ID" value="GFY24305.1"/>
    <property type="molecule type" value="Genomic_DNA"/>
</dbReference>
<reference evidence="1" key="1">
    <citation type="submission" date="2020-08" db="EMBL/GenBank/DDBJ databases">
        <title>Multicomponent nature underlies the extraordinary mechanical properties of spider dragline silk.</title>
        <authorList>
            <person name="Kono N."/>
            <person name="Nakamura H."/>
            <person name="Mori M."/>
            <person name="Yoshida Y."/>
            <person name="Ohtoshi R."/>
            <person name="Malay A.D."/>
            <person name="Moran D.A.P."/>
            <person name="Tomita M."/>
            <person name="Numata K."/>
            <person name="Arakawa K."/>
        </authorList>
    </citation>
    <scope>NUCLEOTIDE SEQUENCE</scope>
</reference>